<dbReference type="InterPro" id="IPR000760">
    <property type="entry name" value="Inositol_monophosphatase-like"/>
</dbReference>
<evidence type="ECO:0000256" key="3">
    <source>
        <dbReference type="ARBA" id="ARBA00009759"/>
    </source>
</evidence>
<protein>
    <recommendedName>
        <fullName evidence="8">Inositol-1-monophosphatase</fullName>
        <ecNumber evidence="8">3.1.3.25</ecNumber>
    </recommendedName>
</protein>
<evidence type="ECO:0000256" key="2">
    <source>
        <dbReference type="ARBA" id="ARBA00001946"/>
    </source>
</evidence>
<evidence type="ECO:0000313" key="9">
    <source>
        <dbReference type="EMBL" id="PEN06281.1"/>
    </source>
</evidence>
<feature type="binding site" evidence="7">
    <location>
        <position position="100"/>
    </location>
    <ligand>
        <name>Mg(2+)</name>
        <dbReference type="ChEBI" id="CHEBI:18420"/>
        <label>1</label>
        <note>catalytic</note>
    </ligand>
</feature>
<dbReference type="Gene3D" id="3.40.190.80">
    <property type="match status" value="1"/>
</dbReference>
<dbReference type="PRINTS" id="PR00377">
    <property type="entry name" value="IMPHPHTASES"/>
</dbReference>
<dbReference type="InterPro" id="IPR020583">
    <property type="entry name" value="Inositol_monoP_metal-BS"/>
</dbReference>
<dbReference type="AlphaFoldDB" id="A0A2H3NKG4"/>
<comment type="caution">
    <text evidence="9">The sequence shown here is derived from an EMBL/GenBank/DDBJ whole genome shotgun (WGS) entry which is preliminary data.</text>
</comment>
<dbReference type="CDD" id="cd01639">
    <property type="entry name" value="IMPase"/>
    <property type="match status" value="1"/>
</dbReference>
<sequence>MSHASASSASLEAWHARYIAESAARAGAAVIRDRVDKAHTVETKGTNDFVTEADKAAQDAIVQVLRRSFPNDTILAEEQDDAVGSIADVSGRRWIIDPIDGTTNFMHGIPPYAVSIALQQDDAIVAAVVFNVPHDRLYAAVKGGGATCNGEPLAVNNADTLPEAVIATGFPYQRVAHTEVFLDVLGALLPKARGIRRHGAASIDLVRVAEGAYGAYYETGLKPWDVAAGALIVREAGGRVTTVGGSGGLHPLFDAQTVATNGRLHETMQDALAPLQHIHA</sequence>
<comment type="cofactor">
    <cofactor evidence="2 7 8">
        <name>Mg(2+)</name>
        <dbReference type="ChEBI" id="CHEBI:18420"/>
    </cofactor>
</comment>
<keyword evidence="6 7" id="KW-0460">Magnesium</keyword>
<evidence type="ECO:0000313" key="10">
    <source>
        <dbReference type="Proteomes" id="UP000221024"/>
    </source>
</evidence>
<feature type="binding site" evidence="7">
    <location>
        <position position="97"/>
    </location>
    <ligand>
        <name>Mg(2+)</name>
        <dbReference type="ChEBI" id="CHEBI:18420"/>
        <label>1</label>
        <note>catalytic</note>
    </ligand>
</feature>
<organism evidence="9 10">
    <name type="scientific">Longimonas halophila</name>
    <dbReference type="NCBI Taxonomy" id="1469170"/>
    <lineage>
        <taxon>Bacteria</taxon>
        <taxon>Pseudomonadati</taxon>
        <taxon>Rhodothermota</taxon>
        <taxon>Rhodothermia</taxon>
        <taxon>Rhodothermales</taxon>
        <taxon>Salisaetaceae</taxon>
        <taxon>Longimonas</taxon>
    </lineage>
</organism>
<dbReference type="GO" id="GO:0006020">
    <property type="term" value="P:inositol metabolic process"/>
    <property type="evidence" value="ECO:0007669"/>
    <property type="project" value="TreeGrafter"/>
</dbReference>
<keyword evidence="4 7" id="KW-0479">Metal-binding</keyword>
<reference evidence="9 10" key="1">
    <citation type="submission" date="2017-10" db="EMBL/GenBank/DDBJ databases">
        <title>Draft genome of Longimonas halophila.</title>
        <authorList>
            <person name="Goh K.M."/>
            <person name="Shamsir M.S."/>
            <person name="Lim S.W."/>
        </authorList>
    </citation>
    <scope>NUCLEOTIDE SEQUENCE [LARGE SCALE GENOMIC DNA]</scope>
    <source>
        <strain evidence="9 10">KCTC 42399</strain>
    </source>
</reference>
<dbReference type="PRINTS" id="PR01959">
    <property type="entry name" value="SBIMPHPHTASE"/>
</dbReference>
<proteinExistence type="inferred from homology"/>
<dbReference type="GO" id="GO:0007165">
    <property type="term" value="P:signal transduction"/>
    <property type="evidence" value="ECO:0007669"/>
    <property type="project" value="TreeGrafter"/>
</dbReference>
<keyword evidence="10" id="KW-1185">Reference proteome</keyword>
<name>A0A2H3NKG4_9BACT</name>
<feature type="binding site" evidence="7">
    <location>
        <position position="77"/>
    </location>
    <ligand>
        <name>Mg(2+)</name>
        <dbReference type="ChEBI" id="CHEBI:18420"/>
        <label>1</label>
        <note>catalytic</note>
    </ligand>
</feature>
<evidence type="ECO:0000256" key="5">
    <source>
        <dbReference type="ARBA" id="ARBA00022801"/>
    </source>
</evidence>
<evidence type="ECO:0000256" key="4">
    <source>
        <dbReference type="ARBA" id="ARBA00022723"/>
    </source>
</evidence>
<dbReference type="InterPro" id="IPR033942">
    <property type="entry name" value="IMPase"/>
</dbReference>
<dbReference type="GO" id="GO:0046872">
    <property type="term" value="F:metal ion binding"/>
    <property type="evidence" value="ECO:0007669"/>
    <property type="project" value="UniProtKB-KW"/>
</dbReference>
<dbReference type="PANTHER" id="PTHR20854:SF4">
    <property type="entry name" value="INOSITOL-1-MONOPHOSPHATASE-RELATED"/>
    <property type="match status" value="1"/>
</dbReference>
<comment type="catalytic activity">
    <reaction evidence="1 8">
        <text>a myo-inositol phosphate + H2O = myo-inositol + phosphate</text>
        <dbReference type="Rhea" id="RHEA:24056"/>
        <dbReference type="ChEBI" id="CHEBI:15377"/>
        <dbReference type="ChEBI" id="CHEBI:17268"/>
        <dbReference type="ChEBI" id="CHEBI:43474"/>
        <dbReference type="ChEBI" id="CHEBI:84139"/>
        <dbReference type="EC" id="3.1.3.25"/>
    </reaction>
</comment>
<dbReference type="InterPro" id="IPR022337">
    <property type="entry name" value="Inositol_monophosphatase_SuhB"/>
</dbReference>
<dbReference type="EMBL" id="PDEP01000009">
    <property type="protein sequence ID" value="PEN06281.1"/>
    <property type="molecule type" value="Genomic_DNA"/>
</dbReference>
<dbReference type="GO" id="GO:0046854">
    <property type="term" value="P:phosphatidylinositol phosphate biosynthetic process"/>
    <property type="evidence" value="ECO:0007669"/>
    <property type="project" value="InterPro"/>
</dbReference>
<dbReference type="RefSeq" id="WP_098062629.1">
    <property type="nucleotide sequence ID" value="NZ_PDEP01000009.1"/>
</dbReference>
<feature type="binding site" evidence="7">
    <location>
        <position position="99"/>
    </location>
    <ligand>
        <name>Mg(2+)</name>
        <dbReference type="ChEBI" id="CHEBI:18420"/>
        <label>1</label>
        <note>catalytic</note>
    </ligand>
</feature>
<dbReference type="Gene3D" id="3.30.540.10">
    <property type="entry name" value="Fructose-1,6-Bisphosphatase, subunit A, domain 1"/>
    <property type="match status" value="1"/>
</dbReference>
<dbReference type="PROSITE" id="PS00629">
    <property type="entry name" value="IMP_1"/>
    <property type="match status" value="1"/>
</dbReference>
<dbReference type="Proteomes" id="UP000221024">
    <property type="component" value="Unassembled WGS sequence"/>
</dbReference>
<accession>A0A2H3NKG4</accession>
<keyword evidence="5 8" id="KW-0378">Hydrolase</keyword>
<dbReference type="EC" id="3.1.3.25" evidence="8"/>
<comment type="similarity">
    <text evidence="3 8">Belongs to the inositol monophosphatase superfamily.</text>
</comment>
<dbReference type="PROSITE" id="PS00630">
    <property type="entry name" value="IMP_2"/>
    <property type="match status" value="1"/>
</dbReference>
<evidence type="ECO:0000256" key="1">
    <source>
        <dbReference type="ARBA" id="ARBA00001033"/>
    </source>
</evidence>
<dbReference type="Pfam" id="PF00459">
    <property type="entry name" value="Inositol_P"/>
    <property type="match status" value="1"/>
</dbReference>
<dbReference type="OrthoDB" id="9772456at2"/>
<evidence type="ECO:0000256" key="7">
    <source>
        <dbReference type="PIRSR" id="PIRSR600760-2"/>
    </source>
</evidence>
<dbReference type="SUPFAM" id="SSF56655">
    <property type="entry name" value="Carbohydrate phosphatase"/>
    <property type="match status" value="1"/>
</dbReference>
<feature type="binding site" evidence="7">
    <location>
        <position position="225"/>
    </location>
    <ligand>
        <name>Mg(2+)</name>
        <dbReference type="ChEBI" id="CHEBI:18420"/>
        <label>1</label>
        <note>catalytic</note>
    </ligand>
</feature>
<evidence type="ECO:0000256" key="6">
    <source>
        <dbReference type="ARBA" id="ARBA00022842"/>
    </source>
</evidence>
<dbReference type="PANTHER" id="PTHR20854">
    <property type="entry name" value="INOSITOL MONOPHOSPHATASE"/>
    <property type="match status" value="1"/>
</dbReference>
<evidence type="ECO:0000256" key="8">
    <source>
        <dbReference type="RuleBase" id="RU364068"/>
    </source>
</evidence>
<gene>
    <name evidence="9" type="ORF">CRI93_10695</name>
</gene>
<dbReference type="FunFam" id="3.30.540.10:FF:000003">
    <property type="entry name" value="Inositol-1-monophosphatase"/>
    <property type="match status" value="1"/>
</dbReference>
<dbReference type="GO" id="GO:0008934">
    <property type="term" value="F:inositol monophosphate 1-phosphatase activity"/>
    <property type="evidence" value="ECO:0007669"/>
    <property type="project" value="InterPro"/>
</dbReference>
<dbReference type="InterPro" id="IPR020550">
    <property type="entry name" value="Inositol_monophosphatase_CS"/>
</dbReference>